<evidence type="ECO:0000313" key="2">
    <source>
        <dbReference type="Proteomes" id="UP000010366"/>
    </source>
</evidence>
<protein>
    <submittedName>
        <fullName evidence="1">Uncharacterized protein</fullName>
    </submittedName>
</protein>
<dbReference type="RefSeq" id="WP_015160884.1">
    <property type="nucleotide sequence ID" value="NC_019697.1"/>
</dbReference>
<dbReference type="EMBL" id="CP003600">
    <property type="protein sequence ID" value="AFY94764.1"/>
    <property type="molecule type" value="Genomic_DNA"/>
</dbReference>
<proteinExistence type="predicted"/>
<evidence type="ECO:0000313" key="1">
    <source>
        <dbReference type="EMBL" id="AFY94764.1"/>
    </source>
</evidence>
<keyword evidence="2" id="KW-1185">Reference proteome</keyword>
<sequence>MRSTLEIEGTWEEILAKANEFSGKRVRLTLLEKVNSKESDLLKEINLGVSTDTWTKYHTLIAKRQAEIMTEEEQQQLIEISDRLELANVRRMKALIELSDLRGQSLSTVMQDLGISEFH</sequence>
<dbReference type="HOGENOM" id="CLU_146547_0_0_3"/>
<organism evidence="1 2">
    <name type="scientific">Chamaesiphon minutus (strain ATCC 27169 / PCC 6605)</name>
    <dbReference type="NCBI Taxonomy" id="1173020"/>
    <lineage>
        <taxon>Bacteria</taxon>
        <taxon>Bacillati</taxon>
        <taxon>Cyanobacteriota</taxon>
        <taxon>Cyanophyceae</taxon>
        <taxon>Gomontiellales</taxon>
        <taxon>Chamaesiphonaceae</taxon>
        <taxon>Chamaesiphon</taxon>
    </lineage>
</organism>
<dbReference type="eggNOG" id="ENOG5033578">
    <property type="taxonomic scope" value="Bacteria"/>
</dbReference>
<accession>K9UKR5</accession>
<dbReference type="Proteomes" id="UP000010366">
    <property type="component" value="Chromosome"/>
</dbReference>
<dbReference type="KEGG" id="cmp:Cha6605_3793"/>
<dbReference type="OrthoDB" id="582271at2"/>
<name>K9UKR5_CHAP6</name>
<reference evidence="1 2" key="1">
    <citation type="submission" date="2012-05" db="EMBL/GenBank/DDBJ databases">
        <title>Finished chromosome of genome of Chamaesiphon sp. PCC 6605.</title>
        <authorList>
            <consortium name="US DOE Joint Genome Institute"/>
            <person name="Gugger M."/>
            <person name="Coursin T."/>
            <person name="Rippka R."/>
            <person name="Tandeau De Marsac N."/>
            <person name="Huntemann M."/>
            <person name="Wei C.-L."/>
            <person name="Han J."/>
            <person name="Detter J.C."/>
            <person name="Han C."/>
            <person name="Tapia R."/>
            <person name="Chen A."/>
            <person name="Kyrpides N."/>
            <person name="Mavromatis K."/>
            <person name="Markowitz V."/>
            <person name="Szeto E."/>
            <person name="Ivanova N."/>
            <person name="Pagani I."/>
            <person name="Pati A."/>
            <person name="Goodwin L."/>
            <person name="Nordberg H.P."/>
            <person name="Cantor M.N."/>
            <person name="Hua S.X."/>
            <person name="Woyke T."/>
            <person name="Kerfeld C.A."/>
        </authorList>
    </citation>
    <scope>NUCLEOTIDE SEQUENCE [LARGE SCALE GENOMIC DNA]</scope>
    <source>
        <strain evidence="2">ATCC 27169 / PCC 6605</strain>
    </source>
</reference>
<gene>
    <name evidence="1" type="ORF">Cha6605_3793</name>
</gene>
<dbReference type="AlphaFoldDB" id="K9UKR5"/>